<evidence type="ECO:0000256" key="1">
    <source>
        <dbReference type="SAM" id="Phobius"/>
    </source>
</evidence>
<keyword evidence="2" id="KW-1185">Reference proteome</keyword>
<feature type="transmembrane region" description="Helical" evidence="1">
    <location>
        <begin position="82"/>
        <end position="110"/>
    </location>
</feature>
<dbReference type="WBParaSite" id="Hba_13098">
    <property type="protein sequence ID" value="Hba_13098"/>
    <property type="gene ID" value="Hba_13098"/>
</dbReference>
<evidence type="ECO:0000313" key="3">
    <source>
        <dbReference type="WBParaSite" id="Hba_13098"/>
    </source>
</evidence>
<evidence type="ECO:0000313" key="2">
    <source>
        <dbReference type="Proteomes" id="UP000095283"/>
    </source>
</evidence>
<proteinExistence type="predicted"/>
<keyword evidence="1" id="KW-0472">Membrane</keyword>
<protein>
    <submittedName>
        <fullName evidence="3">MENTAL domain-containing protein</fullName>
    </submittedName>
</protein>
<keyword evidence="1" id="KW-1133">Transmembrane helix</keyword>
<reference evidence="3" key="1">
    <citation type="submission" date="2016-11" db="UniProtKB">
        <authorList>
            <consortium name="WormBaseParasite"/>
        </authorList>
    </citation>
    <scope>IDENTIFICATION</scope>
</reference>
<sequence>MGSWHNDTYFFGEDYTMFNKTLHVVVAARLILFIETLLLLTYVIAVPLTIGFFDTISVFQILVCGSVLICAFLAMYRLEHRLFWPFMVIKGCEMIMYVFLFVIAVLLAAVRRSAILHIIRWRLNTVNPPSLSKLSTMPSTTIEPGLFSSTIKNEIKHFNFSLFNQERSSIFL</sequence>
<organism evidence="2 3">
    <name type="scientific">Heterorhabditis bacteriophora</name>
    <name type="common">Entomopathogenic nematode worm</name>
    <dbReference type="NCBI Taxonomy" id="37862"/>
    <lineage>
        <taxon>Eukaryota</taxon>
        <taxon>Metazoa</taxon>
        <taxon>Ecdysozoa</taxon>
        <taxon>Nematoda</taxon>
        <taxon>Chromadorea</taxon>
        <taxon>Rhabditida</taxon>
        <taxon>Rhabditina</taxon>
        <taxon>Rhabditomorpha</taxon>
        <taxon>Strongyloidea</taxon>
        <taxon>Heterorhabditidae</taxon>
        <taxon>Heterorhabditis</taxon>
    </lineage>
</organism>
<dbReference type="AlphaFoldDB" id="A0A1I7X6K3"/>
<feature type="transmembrane region" description="Helical" evidence="1">
    <location>
        <begin position="56"/>
        <end position="76"/>
    </location>
</feature>
<feature type="transmembrane region" description="Helical" evidence="1">
    <location>
        <begin position="22"/>
        <end position="44"/>
    </location>
</feature>
<accession>A0A1I7X6K3</accession>
<dbReference type="Proteomes" id="UP000095283">
    <property type="component" value="Unplaced"/>
</dbReference>
<name>A0A1I7X6K3_HETBA</name>
<keyword evidence="1" id="KW-0812">Transmembrane</keyword>